<dbReference type="AlphaFoldDB" id="B1N0L5"/>
<gene>
    <name evidence="2" type="ordered locus">LCK_p100017</name>
</gene>
<protein>
    <submittedName>
        <fullName evidence="2">Uncharacterized protein</fullName>
    </submittedName>
</protein>
<dbReference type="EMBL" id="DQ489740">
    <property type="protein sequence ID" value="ACA83620.1"/>
    <property type="molecule type" value="Genomic_DNA"/>
</dbReference>
<keyword evidence="2" id="KW-0614">Plasmid</keyword>
<keyword evidence="1" id="KW-0812">Transmembrane</keyword>
<evidence type="ECO:0000313" key="3">
    <source>
        <dbReference type="Proteomes" id="UP000002166"/>
    </source>
</evidence>
<dbReference type="HOGENOM" id="CLU_220916_1_0_9"/>
<evidence type="ECO:0000313" key="2">
    <source>
        <dbReference type="EMBL" id="ACA83620.1"/>
    </source>
</evidence>
<feature type="transmembrane region" description="Helical" evidence="1">
    <location>
        <begin position="6"/>
        <end position="28"/>
    </location>
</feature>
<keyword evidence="1" id="KW-0472">Membrane</keyword>
<sequence>MSGYEVAMIVSGSLSLMLSGLAFVVVLIRNIKK</sequence>
<organism evidence="2 3">
    <name type="scientific">Leuconostoc citreum (strain KM20)</name>
    <dbReference type="NCBI Taxonomy" id="349519"/>
    <lineage>
        <taxon>Bacteria</taxon>
        <taxon>Bacillati</taxon>
        <taxon>Bacillota</taxon>
        <taxon>Bacilli</taxon>
        <taxon>Lactobacillales</taxon>
        <taxon>Lactobacillaceae</taxon>
        <taxon>Leuconostoc</taxon>
    </lineage>
</organism>
<geneLocation type="plasmid" evidence="2 3">
    <name>pLCK1</name>
</geneLocation>
<dbReference type="KEGG" id="lci:LCK_p100017"/>
<keyword evidence="3" id="KW-1185">Reference proteome</keyword>
<proteinExistence type="predicted"/>
<dbReference type="Proteomes" id="UP000002166">
    <property type="component" value="Plasmid pLCK1"/>
</dbReference>
<evidence type="ECO:0000256" key="1">
    <source>
        <dbReference type="SAM" id="Phobius"/>
    </source>
</evidence>
<reference evidence="2 3" key="1">
    <citation type="journal article" date="2008" name="J. Bacteriol.">
        <title>Complete genome sequence of Leuconostoc citreum KM20.</title>
        <authorList>
            <person name="Kim J.F."/>
            <person name="Jeong H."/>
            <person name="Lee J.-S."/>
            <person name="Choi S.-H."/>
            <person name="Ha M."/>
            <person name="Hur C.-G."/>
            <person name="Kim J.-S."/>
            <person name="Lee S."/>
            <person name="Park H.-S."/>
            <person name="Park Y.-H."/>
            <person name="Oh T.K."/>
        </authorList>
    </citation>
    <scope>NUCLEOTIDE SEQUENCE [LARGE SCALE GENOMIC DNA]</scope>
    <source>
        <strain evidence="2 3">KM20</strain>
    </source>
</reference>
<name>B1N0L5_LEUCK</name>
<accession>B1N0L5</accession>
<keyword evidence="1" id="KW-1133">Transmembrane helix</keyword>